<keyword evidence="2" id="KW-1185">Reference proteome</keyword>
<dbReference type="EMBL" id="LIIN01000228">
    <property type="protein sequence ID" value="KZX19730.1"/>
    <property type="molecule type" value="Genomic_DNA"/>
</dbReference>
<dbReference type="AlphaFoldDB" id="A0A162FUL3"/>
<accession>A0A162FUL3</accession>
<comment type="caution">
    <text evidence="1">The sequence shown here is derived from an EMBL/GenBank/DDBJ whole genome shotgun (WGS) entry which is preliminary data.</text>
</comment>
<proteinExistence type="predicted"/>
<protein>
    <submittedName>
        <fullName evidence="1">Uncharacterized protein</fullName>
    </submittedName>
</protein>
<evidence type="ECO:0000313" key="1">
    <source>
        <dbReference type="EMBL" id="KZX19730.1"/>
    </source>
</evidence>
<dbReference type="Proteomes" id="UP000076717">
    <property type="component" value="Unassembled WGS sequence"/>
</dbReference>
<name>A0A162FUL3_9MICO</name>
<reference evidence="1 2" key="1">
    <citation type="submission" date="2015-08" db="EMBL/GenBank/DDBJ databases">
        <title>Draft Genome Sequence of Rathayibacter sp. Strain VKM Ac-2596 Isolated from Leaf Gall Induced by Plant-Parasitic Nematodes.</title>
        <authorList>
            <person name="Vasilenko O.V."/>
            <person name="Starodumova I.P."/>
            <person name="Tarlachkov S.V."/>
            <person name="Dorofeeva L.V."/>
            <person name="Evtushenko L.I."/>
        </authorList>
    </citation>
    <scope>NUCLEOTIDE SEQUENCE [LARGE SCALE GENOMIC DNA]</scope>
    <source>
        <strain evidence="1 2">VKM Ac-2596</strain>
    </source>
</reference>
<gene>
    <name evidence="1" type="ORF">ACH61_03175</name>
</gene>
<evidence type="ECO:0000313" key="2">
    <source>
        <dbReference type="Proteomes" id="UP000076717"/>
    </source>
</evidence>
<sequence length="59" mass="6194">MYSPAMSRIVTCPCGNTAVRENGDACEMTGRSAHSVPSRALSTVSAWTVLMKSMIGVSS</sequence>
<organism evidence="1 2">
    <name type="scientific">Rathayibacter tanaceti</name>
    <dbReference type="NCBI Taxonomy" id="1671680"/>
    <lineage>
        <taxon>Bacteria</taxon>
        <taxon>Bacillati</taxon>
        <taxon>Actinomycetota</taxon>
        <taxon>Actinomycetes</taxon>
        <taxon>Micrococcales</taxon>
        <taxon>Microbacteriaceae</taxon>
        <taxon>Rathayibacter</taxon>
    </lineage>
</organism>